<keyword evidence="3 7" id="KW-0813">Transport</keyword>
<accession>A0A8H7UDD5</accession>
<comment type="similarity">
    <text evidence="2 7">Belongs to the ferroportin (FP) (TC 2.A.100) family. SLC40A subfamily.</text>
</comment>
<keyword evidence="5 7" id="KW-1133">Transmembrane helix</keyword>
<evidence type="ECO:0000256" key="5">
    <source>
        <dbReference type="ARBA" id="ARBA00022989"/>
    </source>
</evidence>
<dbReference type="EMBL" id="JAEPRA010000012">
    <property type="protein sequence ID" value="KAG2177442.1"/>
    <property type="molecule type" value="Genomic_DNA"/>
</dbReference>
<dbReference type="OrthoDB" id="648861at2759"/>
<comment type="subcellular location">
    <subcellularLocation>
        <location evidence="1 7">Membrane</location>
        <topology evidence="1 7">Multi-pass membrane protein</topology>
    </subcellularLocation>
</comment>
<comment type="caution">
    <text evidence="7">Lacks conserved residue(s) required for the propagation of feature annotation.</text>
</comment>
<dbReference type="PANTHER" id="PTHR11660:SF57">
    <property type="entry name" value="SOLUTE CARRIER FAMILY 40 MEMBER"/>
    <property type="match status" value="1"/>
</dbReference>
<dbReference type="Pfam" id="PF06963">
    <property type="entry name" value="FPN1"/>
    <property type="match status" value="1"/>
</dbReference>
<dbReference type="GO" id="GO:0016020">
    <property type="term" value="C:membrane"/>
    <property type="evidence" value="ECO:0007669"/>
    <property type="project" value="UniProtKB-SubCell"/>
</dbReference>
<evidence type="ECO:0000313" key="10">
    <source>
        <dbReference type="Proteomes" id="UP000612746"/>
    </source>
</evidence>
<evidence type="ECO:0000256" key="2">
    <source>
        <dbReference type="ARBA" id="ARBA00006279"/>
    </source>
</evidence>
<protein>
    <recommendedName>
        <fullName evidence="7">Solute carrier family 40 member</fullName>
    </recommendedName>
</protein>
<dbReference type="AlphaFoldDB" id="A0A8H7UDD5"/>
<evidence type="ECO:0000256" key="7">
    <source>
        <dbReference type="RuleBase" id="RU365065"/>
    </source>
</evidence>
<dbReference type="GO" id="GO:0005381">
    <property type="term" value="F:iron ion transmembrane transporter activity"/>
    <property type="evidence" value="ECO:0007669"/>
    <property type="project" value="UniProtKB-UniRule"/>
</dbReference>
<feature type="transmembrane region" description="Helical" evidence="7">
    <location>
        <begin position="157"/>
        <end position="175"/>
    </location>
</feature>
<dbReference type="InterPro" id="IPR009716">
    <property type="entry name" value="Ferroportin-1"/>
</dbReference>
<evidence type="ECO:0000256" key="8">
    <source>
        <dbReference type="SAM" id="MobiDB-lite"/>
    </source>
</evidence>
<dbReference type="SUPFAM" id="SSF103473">
    <property type="entry name" value="MFS general substrate transporter"/>
    <property type="match status" value="1"/>
</dbReference>
<proteinExistence type="inferred from homology"/>
<gene>
    <name evidence="9" type="ORF">INT44_007953</name>
</gene>
<feature type="transmembrane region" description="Helical" evidence="7">
    <location>
        <begin position="123"/>
        <end position="145"/>
    </location>
</feature>
<comment type="function">
    <text evidence="7">May be involved in iron transport and iron homeostasis.</text>
</comment>
<evidence type="ECO:0000256" key="4">
    <source>
        <dbReference type="ARBA" id="ARBA00022692"/>
    </source>
</evidence>
<organism evidence="9 10">
    <name type="scientific">Umbelopsis vinacea</name>
    <dbReference type="NCBI Taxonomy" id="44442"/>
    <lineage>
        <taxon>Eukaryota</taxon>
        <taxon>Fungi</taxon>
        <taxon>Fungi incertae sedis</taxon>
        <taxon>Mucoromycota</taxon>
        <taxon>Mucoromycotina</taxon>
        <taxon>Umbelopsidomycetes</taxon>
        <taxon>Umbelopsidales</taxon>
        <taxon>Umbelopsidaceae</taxon>
        <taxon>Umbelopsis</taxon>
    </lineage>
</organism>
<keyword evidence="7" id="KW-0406">Ion transport</keyword>
<keyword evidence="10" id="KW-1185">Reference proteome</keyword>
<sequence length="219" mass="24451">MKKENLTCLLNPRSPKLDMGDMVPNPGQTRSSFGESVREETDAHAESETIIPYRKLYVSHFFRTWGDRLFEFGAALFIIDVFKTTLLESSLYGLLTTAFGLLFGDVMGKWVDKSPRIAVVKYLIPIQKLTIILSHVGFWALLTYFEPGLENKTKDTYAFVIFSIVVLLGGLYKVTTIGMNVALERDWIVALTAGNSSALTCKYLAASVWLVAHPTKSAL</sequence>
<feature type="transmembrane region" description="Helical" evidence="7">
    <location>
        <begin position="92"/>
        <end position="111"/>
    </location>
</feature>
<reference evidence="9" key="1">
    <citation type="submission" date="2020-12" db="EMBL/GenBank/DDBJ databases">
        <title>Metabolic potential, ecology and presence of endohyphal bacteria is reflected in genomic diversity of Mucoromycotina.</title>
        <authorList>
            <person name="Muszewska A."/>
            <person name="Okrasinska A."/>
            <person name="Steczkiewicz K."/>
            <person name="Drgas O."/>
            <person name="Orlowska M."/>
            <person name="Perlinska-Lenart U."/>
            <person name="Aleksandrzak-Piekarczyk T."/>
            <person name="Szatraj K."/>
            <person name="Zielenkiewicz U."/>
            <person name="Pilsyk S."/>
            <person name="Malc E."/>
            <person name="Mieczkowski P."/>
            <person name="Kruszewska J.S."/>
            <person name="Biernat P."/>
            <person name="Pawlowska J."/>
        </authorList>
    </citation>
    <scope>NUCLEOTIDE SEQUENCE</scope>
    <source>
        <strain evidence="9">WA0000051536</strain>
    </source>
</reference>
<dbReference type="InterPro" id="IPR036259">
    <property type="entry name" value="MFS_trans_sf"/>
</dbReference>
<evidence type="ECO:0000256" key="6">
    <source>
        <dbReference type="ARBA" id="ARBA00023136"/>
    </source>
</evidence>
<keyword evidence="6 7" id="KW-0472">Membrane</keyword>
<evidence type="ECO:0000256" key="1">
    <source>
        <dbReference type="ARBA" id="ARBA00004141"/>
    </source>
</evidence>
<feature type="transmembrane region" description="Helical" evidence="7">
    <location>
        <begin position="187"/>
        <end position="212"/>
    </location>
</feature>
<dbReference type="Proteomes" id="UP000612746">
    <property type="component" value="Unassembled WGS sequence"/>
</dbReference>
<feature type="region of interest" description="Disordered" evidence="8">
    <location>
        <begin position="19"/>
        <end position="38"/>
    </location>
</feature>
<comment type="caution">
    <text evidence="9">The sequence shown here is derived from an EMBL/GenBank/DDBJ whole genome shotgun (WGS) entry which is preliminary data.</text>
</comment>
<keyword evidence="4 7" id="KW-0812">Transmembrane</keyword>
<evidence type="ECO:0000256" key="3">
    <source>
        <dbReference type="ARBA" id="ARBA00022448"/>
    </source>
</evidence>
<evidence type="ECO:0000313" key="9">
    <source>
        <dbReference type="EMBL" id="KAG2177442.1"/>
    </source>
</evidence>
<name>A0A8H7UDD5_9FUNG</name>
<dbReference type="PANTHER" id="PTHR11660">
    <property type="entry name" value="SOLUTE CARRIER FAMILY 40 MEMBER"/>
    <property type="match status" value="1"/>
</dbReference>